<protein>
    <submittedName>
        <fullName evidence="1">Uncharacterized protein</fullName>
    </submittedName>
</protein>
<keyword evidence="2" id="KW-1185">Reference proteome</keyword>
<dbReference type="HOGENOM" id="CLU_3102085_0_0_10"/>
<proteinExistence type="predicted"/>
<dbReference type="Proteomes" id="UP000006545">
    <property type="component" value="Chromosome"/>
</dbReference>
<evidence type="ECO:0000313" key="1">
    <source>
        <dbReference type="EMBL" id="AEE12513.1"/>
    </source>
</evidence>
<reference evidence="2" key="1">
    <citation type="submission" date="2011-04" db="EMBL/GenBank/DDBJ databases">
        <title>The complete genome of Porphyromonas asaccharolytica DSM 20707.</title>
        <authorList>
            <person name="Lucas S."/>
            <person name="Han J."/>
            <person name="Lapidus A."/>
            <person name="Bruce D."/>
            <person name="Goodwin L."/>
            <person name="Pitluck S."/>
            <person name="Peters L."/>
            <person name="Kyrpides N."/>
            <person name="Mavromatis K."/>
            <person name="Ivanova N."/>
            <person name="Ovchinnikova G."/>
            <person name="Pagani I."/>
            <person name="Lu M."/>
            <person name="Detter J.C."/>
            <person name="Tapia R."/>
            <person name="Han C."/>
            <person name="Land M."/>
            <person name="Hauser L."/>
            <person name="Markowitz V."/>
            <person name="Cheng J.-F."/>
            <person name="Hugenholtz P."/>
            <person name="Woyke T."/>
            <person name="Wu D."/>
            <person name="Gronow S."/>
            <person name="Wellnitz S."/>
            <person name="Brambilla E."/>
            <person name="Klenk H.-P."/>
            <person name="Eisen J.A."/>
        </authorList>
    </citation>
    <scope>NUCLEOTIDE SEQUENCE [LARGE SCALE GENOMIC DNA]</scope>
    <source>
        <strain evidence="2">ATCC 25260 / DSM 20707 / VPI 4198</strain>
    </source>
</reference>
<gene>
    <name evidence="1" type="ordered locus">Poras_0560</name>
</gene>
<evidence type="ECO:0000313" key="2">
    <source>
        <dbReference type="Proteomes" id="UP000006545"/>
    </source>
</evidence>
<accession>F4KNV5</accession>
<dbReference type="AlphaFoldDB" id="F4KNV5"/>
<dbReference type="EMBL" id="CP002689">
    <property type="protein sequence ID" value="AEE12513.1"/>
    <property type="molecule type" value="Genomic_DNA"/>
</dbReference>
<sequence>MMFYKSIYNCFEVTLKVLKGKYNNLLRNAHISKSRKFHRFCTFVQIDNAKQ</sequence>
<name>F4KNV5_PORAD</name>
<dbReference type="KEGG" id="pah:Poras_0560"/>
<organism evidence="1 2">
    <name type="scientific">Porphyromonas asaccharolytica (strain ATCC 25260 / DSM 20707 / BCRC 10618 / CCUG 7834 / JCM 6326 / LMG 13178 / VPI 4198 / B440)</name>
    <name type="common">Bacteroides asaccharolyticus</name>
    <dbReference type="NCBI Taxonomy" id="879243"/>
    <lineage>
        <taxon>Bacteria</taxon>
        <taxon>Pseudomonadati</taxon>
        <taxon>Bacteroidota</taxon>
        <taxon>Bacteroidia</taxon>
        <taxon>Bacteroidales</taxon>
        <taxon>Porphyromonadaceae</taxon>
        <taxon>Porphyromonas</taxon>
    </lineage>
</organism>